<dbReference type="EMBL" id="CP130319">
    <property type="protein sequence ID" value="WNR46232.1"/>
    <property type="molecule type" value="Genomic_DNA"/>
</dbReference>
<dbReference type="KEGG" id="proo:MJB10_09105"/>
<evidence type="ECO:0008006" key="3">
    <source>
        <dbReference type="Google" id="ProtNLM"/>
    </source>
</evidence>
<sequence>MKNCPSCSKRTEPHFQNCPYCGAKITFTVAEKFDQMAELVEQALKQELESRRRMKH</sequence>
<accession>A0AA96LQ61</accession>
<gene>
    <name evidence="1" type="ORF">MJB10_09105</name>
</gene>
<proteinExistence type="predicted"/>
<dbReference type="AlphaFoldDB" id="A0AA96LQ61"/>
<name>A0AA96LQ61_9BACL</name>
<organism evidence="1 2">
    <name type="scientific">Paenibacillus roseopurpureus</name>
    <dbReference type="NCBI Taxonomy" id="2918901"/>
    <lineage>
        <taxon>Bacteria</taxon>
        <taxon>Bacillati</taxon>
        <taxon>Bacillota</taxon>
        <taxon>Bacilli</taxon>
        <taxon>Bacillales</taxon>
        <taxon>Paenibacillaceae</taxon>
        <taxon>Paenibacillus</taxon>
    </lineage>
</organism>
<evidence type="ECO:0000313" key="1">
    <source>
        <dbReference type="EMBL" id="WNR46232.1"/>
    </source>
</evidence>
<reference evidence="1" key="1">
    <citation type="submission" date="2022-02" db="EMBL/GenBank/DDBJ databases">
        <title>Paenibacillus sp. MBLB1832 Whole Genome Shotgun Sequencing.</title>
        <authorList>
            <person name="Hwang C.Y."/>
            <person name="Cho E.-S."/>
            <person name="Seo M.-J."/>
        </authorList>
    </citation>
    <scope>NUCLEOTIDE SEQUENCE</scope>
    <source>
        <strain evidence="1">MBLB1832</strain>
    </source>
</reference>
<protein>
    <recommendedName>
        <fullName evidence="3">Zinc-ribbon domain-containing protein</fullName>
    </recommendedName>
</protein>
<dbReference type="RefSeq" id="WP_314803769.1">
    <property type="nucleotide sequence ID" value="NZ_CP130319.1"/>
</dbReference>
<evidence type="ECO:0000313" key="2">
    <source>
        <dbReference type="Proteomes" id="UP001304650"/>
    </source>
</evidence>
<keyword evidence="2" id="KW-1185">Reference proteome</keyword>
<dbReference type="Proteomes" id="UP001304650">
    <property type="component" value="Chromosome"/>
</dbReference>